<dbReference type="OrthoDB" id="4484700at2759"/>
<accession>A0A5N7AUU2</accession>
<reference evidence="1 2" key="1">
    <citation type="submission" date="2019-04" db="EMBL/GenBank/DDBJ databases">
        <title>Friends and foes A comparative genomics studyof 23 Aspergillus species from section Flavi.</title>
        <authorList>
            <consortium name="DOE Joint Genome Institute"/>
            <person name="Kjaerbolling I."/>
            <person name="Vesth T."/>
            <person name="Frisvad J.C."/>
            <person name="Nybo J.L."/>
            <person name="Theobald S."/>
            <person name="Kildgaard S."/>
            <person name="Isbrandt T."/>
            <person name="Kuo A."/>
            <person name="Sato A."/>
            <person name="Lyhne E.K."/>
            <person name="Kogle M.E."/>
            <person name="Wiebenga A."/>
            <person name="Kun R.S."/>
            <person name="Lubbers R.J."/>
            <person name="Makela M.R."/>
            <person name="Barry K."/>
            <person name="Chovatia M."/>
            <person name="Clum A."/>
            <person name="Daum C."/>
            <person name="Haridas S."/>
            <person name="He G."/>
            <person name="LaButti K."/>
            <person name="Lipzen A."/>
            <person name="Mondo S."/>
            <person name="Riley R."/>
            <person name="Salamov A."/>
            <person name="Simmons B.A."/>
            <person name="Magnuson J.K."/>
            <person name="Henrissat B."/>
            <person name="Mortensen U.H."/>
            <person name="Larsen T.O."/>
            <person name="Devries R.P."/>
            <person name="Grigoriev I.V."/>
            <person name="Machida M."/>
            <person name="Baker S.E."/>
            <person name="Andersen M.R."/>
        </authorList>
    </citation>
    <scope>NUCLEOTIDE SEQUENCE [LARGE SCALE GENOMIC DNA]</scope>
    <source>
        <strain evidence="1 2">IBT 29228</strain>
    </source>
</reference>
<organism evidence="1 2">
    <name type="scientific">Aspergillus bertholletiae</name>
    <dbReference type="NCBI Taxonomy" id="1226010"/>
    <lineage>
        <taxon>Eukaryota</taxon>
        <taxon>Fungi</taxon>
        <taxon>Dikarya</taxon>
        <taxon>Ascomycota</taxon>
        <taxon>Pezizomycotina</taxon>
        <taxon>Eurotiomycetes</taxon>
        <taxon>Eurotiomycetidae</taxon>
        <taxon>Eurotiales</taxon>
        <taxon>Aspergillaceae</taxon>
        <taxon>Aspergillus</taxon>
        <taxon>Aspergillus subgen. Circumdati</taxon>
    </lineage>
</organism>
<name>A0A5N7AUU2_9EURO</name>
<protein>
    <submittedName>
        <fullName evidence="1">Uncharacterized protein</fullName>
    </submittedName>
</protein>
<sequence>MGVSGISKSFRPRYTGVIFFPVKARAPVPPRQSIPWFRPIMDLQRIRISPSLQAAGYMAMHTAAAAVEEPLTPSTRYESFHSHMNPKGELAPIRDTYIDSIQQVTVPMAKQLPRQESDINRQDPQNPSASSVGAKWWLLLLCAVLVWYMRPGDETNRQKLPDRNHAPIDLRTRIQRNRDSEFEFMQMLVYEMSMRSNRDGMALG</sequence>
<proteinExistence type="predicted"/>
<dbReference type="AlphaFoldDB" id="A0A5N7AUU2"/>
<evidence type="ECO:0000313" key="1">
    <source>
        <dbReference type="EMBL" id="KAE8373615.1"/>
    </source>
</evidence>
<dbReference type="Proteomes" id="UP000326198">
    <property type="component" value="Unassembled WGS sequence"/>
</dbReference>
<gene>
    <name evidence="1" type="ORF">BDV26DRAFT_271692</name>
</gene>
<evidence type="ECO:0000313" key="2">
    <source>
        <dbReference type="Proteomes" id="UP000326198"/>
    </source>
</evidence>
<keyword evidence="2" id="KW-1185">Reference proteome</keyword>
<dbReference type="EMBL" id="ML736309">
    <property type="protein sequence ID" value="KAE8373615.1"/>
    <property type="molecule type" value="Genomic_DNA"/>
</dbReference>